<dbReference type="PROSITE" id="PS51034">
    <property type="entry name" value="ZP_2"/>
    <property type="match status" value="1"/>
</dbReference>
<feature type="transmembrane region" description="Helical" evidence="8">
    <location>
        <begin position="407"/>
        <end position="431"/>
    </location>
</feature>
<keyword evidence="7 8" id="KW-0472">Membrane</keyword>
<gene>
    <name evidence="11" type="ORF">L596_003034</name>
</gene>
<dbReference type="Proteomes" id="UP000298663">
    <property type="component" value="Chromosome X"/>
</dbReference>
<comment type="subcellular location">
    <subcellularLocation>
        <location evidence="1">Cell membrane</location>
        <topology evidence="1">Single-pass type I membrane protein</topology>
    </subcellularLocation>
</comment>
<keyword evidence="12" id="KW-1185">Reference proteome</keyword>
<reference evidence="11 12" key="1">
    <citation type="journal article" date="2015" name="Genome Biol.">
        <title>Comparative genomics of Steinernema reveals deeply conserved gene regulatory networks.</title>
        <authorList>
            <person name="Dillman A.R."/>
            <person name="Macchietto M."/>
            <person name="Porter C.F."/>
            <person name="Rogers A."/>
            <person name="Williams B."/>
            <person name="Antoshechkin I."/>
            <person name="Lee M.M."/>
            <person name="Goodwin Z."/>
            <person name="Lu X."/>
            <person name="Lewis E.E."/>
            <person name="Goodrich-Blair H."/>
            <person name="Stock S.P."/>
            <person name="Adams B.J."/>
            <person name="Sternberg P.W."/>
            <person name="Mortazavi A."/>
        </authorList>
    </citation>
    <scope>NUCLEOTIDE SEQUENCE [LARGE SCALE GENOMIC DNA]</scope>
    <source>
        <strain evidence="11 12">ALL</strain>
    </source>
</reference>
<keyword evidence="2" id="KW-0193">Cuticle</keyword>
<evidence type="ECO:0000256" key="5">
    <source>
        <dbReference type="ARBA" id="ARBA00022729"/>
    </source>
</evidence>
<dbReference type="InterPro" id="IPR057475">
    <property type="entry name" value="CUT_C"/>
</dbReference>
<dbReference type="Pfam" id="PF25301">
    <property type="entry name" value="CUT_C"/>
    <property type="match status" value="1"/>
</dbReference>
<evidence type="ECO:0000313" key="11">
    <source>
        <dbReference type="EMBL" id="TMS35689.1"/>
    </source>
</evidence>
<feature type="chain" id="PRO_5020726317" description="ZP domain-containing protein" evidence="9">
    <location>
        <begin position="18"/>
        <end position="448"/>
    </location>
</feature>
<protein>
    <recommendedName>
        <fullName evidence="10">ZP domain-containing protein</fullName>
    </recommendedName>
</protein>
<name>A0A4U8USX2_STECR</name>
<evidence type="ECO:0000256" key="6">
    <source>
        <dbReference type="ARBA" id="ARBA00022989"/>
    </source>
</evidence>
<organism evidence="11 12">
    <name type="scientific">Steinernema carpocapsae</name>
    <name type="common">Entomopathogenic nematode</name>
    <dbReference type="NCBI Taxonomy" id="34508"/>
    <lineage>
        <taxon>Eukaryota</taxon>
        <taxon>Metazoa</taxon>
        <taxon>Ecdysozoa</taxon>
        <taxon>Nematoda</taxon>
        <taxon>Chromadorea</taxon>
        <taxon>Rhabditida</taxon>
        <taxon>Tylenchina</taxon>
        <taxon>Panagrolaimomorpha</taxon>
        <taxon>Strongyloidoidea</taxon>
        <taxon>Steinernematidae</taxon>
        <taxon>Steinernema</taxon>
    </lineage>
</organism>
<dbReference type="Pfam" id="PF25057">
    <property type="entry name" value="CUT_N"/>
    <property type="match status" value="1"/>
</dbReference>
<keyword evidence="3" id="KW-1003">Cell membrane</keyword>
<evidence type="ECO:0000256" key="9">
    <source>
        <dbReference type="SAM" id="SignalP"/>
    </source>
</evidence>
<dbReference type="InterPro" id="IPR056953">
    <property type="entry name" value="CUT_N"/>
</dbReference>
<evidence type="ECO:0000259" key="10">
    <source>
        <dbReference type="PROSITE" id="PS51034"/>
    </source>
</evidence>
<reference evidence="11 12" key="2">
    <citation type="journal article" date="2019" name="G3 (Bethesda)">
        <title>Hybrid Assembly of the Genome of the Entomopathogenic Nematode Steinernema carpocapsae Identifies the X-Chromosome.</title>
        <authorList>
            <person name="Serra L."/>
            <person name="Macchietto M."/>
            <person name="Macias-Munoz A."/>
            <person name="McGill C.J."/>
            <person name="Rodriguez I.M."/>
            <person name="Rodriguez B."/>
            <person name="Murad R."/>
            <person name="Mortazavi A."/>
        </authorList>
    </citation>
    <scope>NUCLEOTIDE SEQUENCE [LARGE SCALE GENOMIC DNA]</scope>
    <source>
        <strain evidence="11 12">ALL</strain>
    </source>
</reference>
<evidence type="ECO:0000256" key="4">
    <source>
        <dbReference type="ARBA" id="ARBA00022692"/>
    </source>
</evidence>
<feature type="domain" description="ZP" evidence="10">
    <location>
        <begin position="31"/>
        <end position="269"/>
    </location>
</feature>
<evidence type="ECO:0000256" key="1">
    <source>
        <dbReference type="ARBA" id="ARBA00004251"/>
    </source>
</evidence>
<dbReference type="SMART" id="SM00241">
    <property type="entry name" value="ZP"/>
    <property type="match status" value="1"/>
</dbReference>
<dbReference type="GO" id="GO:0005886">
    <property type="term" value="C:plasma membrane"/>
    <property type="evidence" value="ECO:0007669"/>
    <property type="project" value="UniProtKB-SubCell"/>
</dbReference>
<keyword evidence="6 8" id="KW-1133">Transmembrane helix</keyword>
<keyword evidence="4 8" id="KW-0812">Transmembrane</keyword>
<dbReference type="InterPro" id="IPR051962">
    <property type="entry name" value="Cuticlin"/>
</dbReference>
<evidence type="ECO:0000313" key="12">
    <source>
        <dbReference type="Proteomes" id="UP000298663"/>
    </source>
</evidence>
<evidence type="ECO:0000256" key="2">
    <source>
        <dbReference type="ARBA" id="ARBA00022460"/>
    </source>
</evidence>
<dbReference type="InterPro" id="IPR001507">
    <property type="entry name" value="ZP_dom"/>
</dbReference>
<dbReference type="PANTHER" id="PTHR22907">
    <property type="entry name" value="GH04558P"/>
    <property type="match status" value="1"/>
</dbReference>
<dbReference type="AlphaFoldDB" id="A0A4U8USX2"/>
<sequence>MALFALWIFFSLALAAASKYPNEIIETPTVVCESDRIIIKVRTTSSNPSLIYAEEYHENPDCVVRHMNKIQIFHNNCGMSTEKMKNPSGTTYRICLAVQIHPLFVTEADRSYCAQCVYMDSNVVEDLQQTIAVSESAPNELDPQFDEFSTPRCSYSIRRGTVDGPPIHYATIGEKVFHVWQCENDHIGMLVQNCYVEDMQGNKILIVDQNGCGVDQYVLSTPQYSSDLKTAYQESHVFKFAEKTVTRFTCQLRLCMNHENGCDGISPPNCGTREDEDAAVHSKPIALQPPPSSSIHEDDDMLQYDRVDKKPPSISPTSFVHGVQNTFNKINRDRRQIILFGNGSQFATVRKEDQNLADELPELDVVGVLRVLDTPEDVEYFEERLRSNSGDQPEGNLSPVTCLPKGMYIALIVTVALLVVIQIVAFTLVFVNRTCLAKLKVKSLKQSC</sequence>
<evidence type="ECO:0000256" key="7">
    <source>
        <dbReference type="ARBA" id="ARBA00023136"/>
    </source>
</evidence>
<proteinExistence type="predicted"/>
<feature type="signal peptide" evidence="9">
    <location>
        <begin position="1"/>
        <end position="17"/>
    </location>
</feature>
<dbReference type="OrthoDB" id="6139674at2759"/>
<dbReference type="EMBL" id="AZBU02000001">
    <property type="protein sequence ID" value="TMS35689.1"/>
    <property type="molecule type" value="Genomic_DNA"/>
</dbReference>
<dbReference type="EMBL" id="CM016762">
    <property type="protein sequence ID" value="TMS35689.1"/>
    <property type="molecule type" value="Genomic_DNA"/>
</dbReference>
<keyword evidence="5 9" id="KW-0732">Signal</keyword>
<evidence type="ECO:0000256" key="3">
    <source>
        <dbReference type="ARBA" id="ARBA00022475"/>
    </source>
</evidence>
<accession>A0A4U8USX2</accession>
<evidence type="ECO:0000256" key="8">
    <source>
        <dbReference type="SAM" id="Phobius"/>
    </source>
</evidence>
<dbReference type="PANTHER" id="PTHR22907:SF39">
    <property type="entry name" value="ZP DOMAIN-CONTAINING PROTEIN"/>
    <property type="match status" value="1"/>
</dbReference>
<dbReference type="GO" id="GO:0042302">
    <property type="term" value="F:structural constituent of cuticle"/>
    <property type="evidence" value="ECO:0007669"/>
    <property type="project" value="UniProtKB-KW"/>
</dbReference>
<comment type="caution">
    <text evidence="11">The sequence shown here is derived from an EMBL/GenBank/DDBJ whole genome shotgun (WGS) entry which is preliminary data.</text>
</comment>